<comment type="caution">
    <text evidence="2">The sequence shown here is derived from an EMBL/GenBank/DDBJ whole genome shotgun (WGS) entry which is preliminary data.</text>
</comment>
<reference evidence="2" key="1">
    <citation type="submission" date="2015-05" db="EMBL/GenBank/DDBJ databases">
        <title>Permanent draft genome of Rhodopirellula islandicus K833.</title>
        <authorList>
            <person name="Kizina J."/>
            <person name="Richter M."/>
            <person name="Glockner F.O."/>
            <person name="Harder J."/>
        </authorList>
    </citation>
    <scope>NUCLEOTIDE SEQUENCE [LARGE SCALE GENOMIC DNA]</scope>
    <source>
        <strain evidence="2">K833</strain>
    </source>
</reference>
<protein>
    <submittedName>
        <fullName evidence="2">Uncharacterized protein</fullName>
    </submittedName>
</protein>
<proteinExistence type="predicted"/>
<feature type="compositionally biased region" description="Basic and acidic residues" evidence="1">
    <location>
        <begin position="43"/>
        <end position="54"/>
    </location>
</feature>
<sequence>MCNNTATRRSRHETRPTMPGENSPPGSNDSGSRGPSHQQVNQTDHRDTDADQNR</sequence>
<dbReference type="AlphaFoldDB" id="A0A0J1BDD4"/>
<evidence type="ECO:0000313" key="3">
    <source>
        <dbReference type="Proteomes" id="UP000036367"/>
    </source>
</evidence>
<accession>A0A0J1BDD4</accession>
<dbReference type="STRING" id="595434.RISK_003245"/>
<feature type="compositionally biased region" description="Polar residues" evidence="1">
    <location>
        <begin position="24"/>
        <end position="42"/>
    </location>
</feature>
<evidence type="ECO:0000256" key="1">
    <source>
        <dbReference type="SAM" id="MobiDB-lite"/>
    </source>
</evidence>
<dbReference type="PATRIC" id="fig|595434.4.peg.3098"/>
<gene>
    <name evidence="2" type="ORF">RISK_003245</name>
</gene>
<keyword evidence="3" id="KW-1185">Reference proteome</keyword>
<evidence type="ECO:0000313" key="2">
    <source>
        <dbReference type="EMBL" id="KLU04623.1"/>
    </source>
</evidence>
<feature type="region of interest" description="Disordered" evidence="1">
    <location>
        <begin position="1"/>
        <end position="54"/>
    </location>
</feature>
<organism evidence="2 3">
    <name type="scientific">Rhodopirellula islandica</name>
    <dbReference type="NCBI Taxonomy" id="595434"/>
    <lineage>
        <taxon>Bacteria</taxon>
        <taxon>Pseudomonadati</taxon>
        <taxon>Planctomycetota</taxon>
        <taxon>Planctomycetia</taxon>
        <taxon>Pirellulales</taxon>
        <taxon>Pirellulaceae</taxon>
        <taxon>Rhodopirellula</taxon>
    </lineage>
</organism>
<dbReference type="Proteomes" id="UP000036367">
    <property type="component" value="Unassembled WGS sequence"/>
</dbReference>
<dbReference type="EMBL" id="LECT01000026">
    <property type="protein sequence ID" value="KLU04623.1"/>
    <property type="molecule type" value="Genomic_DNA"/>
</dbReference>
<name>A0A0J1BDD4_RHOIS</name>